<feature type="region of interest" description="Disordered" evidence="3">
    <location>
        <begin position="123"/>
        <end position="143"/>
    </location>
</feature>
<dbReference type="HOGENOM" id="CLU_089475_5_0_6"/>
<dbReference type="KEGG" id="frf:LO80_05580"/>
<comment type="subcellular location">
    <subcellularLocation>
        <location evidence="2">Cytoplasm</location>
    </subcellularLocation>
</comment>
<dbReference type="NCBIfam" id="TIGR00082">
    <property type="entry name" value="rbfA"/>
    <property type="match status" value="1"/>
</dbReference>
<dbReference type="SUPFAM" id="SSF89919">
    <property type="entry name" value="Ribosome-binding factor A, RbfA"/>
    <property type="match status" value="1"/>
</dbReference>
<dbReference type="EMBL" id="CP009574">
    <property type="protein sequence ID" value="AIT09489.1"/>
    <property type="molecule type" value="Genomic_DNA"/>
</dbReference>
<evidence type="ECO:0000256" key="1">
    <source>
        <dbReference type="ARBA" id="ARBA00022517"/>
    </source>
</evidence>
<proteinExistence type="inferred from homology"/>
<dbReference type="PROSITE" id="PS01319">
    <property type="entry name" value="RBFA"/>
    <property type="match status" value="1"/>
</dbReference>
<dbReference type="GO" id="GO:0043024">
    <property type="term" value="F:ribosomal small subunit binding"/>
    <property type="evidence" value="ECO:0007669"/>
    <property type="project" value="TreeGrafter"/>
</dbReference>
<dbReference type="OrthoDB" id="307788at2"/>
<accession>A0A097EPJ2</accession>
<evidence type="ECO:0000313" key="4">
    <source>
        <dbReference type="EMBL" id="AIT09489.1"/>
    </source>
</evidence>
<comment type="function">
    <text evidence="2">One of several proteins that assist in the late maturation steps of the functional core of the 30S ribosomal subunit. Associates with free 30S ribosomal subunits (but not with 30S subunits that are part of 70S ribosomes or polysomes). Required for efficient processing of 16S rRNA. May interact with the 5'-terminal helix region of 16S rRNA.</text>
</comment>
<dbReference type="Gene3D" id="3.30.300.20">
    <property type="match status" value="1"/>
</dbReference>
<dbReference type="InterPro" id="IPR000238">
    <property type="entry name" value="RbfA"/>
</dbReference>
<dbReference type="GO" id="GO:0030490">
    <property type="term" value="P:maturation of SSU-rRNA"/>
    <property type="evidence" value="ECO:0007669"/>
    <property type="project" value="UniProtKB-UniRule"/>
</dbReference>
<gene>
    <name evidence="2" type="primary">rbfA</name>
    <name evidence="4" type="ORF">LO80_05580</name>
</gene>
<comment type="subunit">
    <text evidence="2">Monomer. Binds 30S ribosomal subunits, but not 50S ribosomal subunits or 70S ribosomes.</text>
</comment>
<evidence type="ECO:0000256" key="2">
    <source>
        <dbReference type="HAMAP-Rule" id="MF_00003"/>
    </source>
</evidence>
<dbReference type="RefSeq" id="WP_040009337.1">
    <property type="nucleotide sequence ID" value="NZ_CP009574.1"/>
</dbReference>
<dbReference type="HAMAP" id="MF_00003">
    <property type="entry name" value="RbfA"/>
    <property type="match status" value="1"/>
</dbReference>
<dbReference type="InterPro" id="IPR023799">
    <property type="entry name" value="RbfA_dom_sf"/>
</dbReference>
<sequence>MAAEGRVQRVASELQKVISLLLRTKIKDPKLATATITEIDLSKDLSYAKVYYTCLAIEDSAYIAKAFEKSKGFFRSSIAKSLSLRIVPNLKFIYDSSLDYGMEMEDKIQQALDADSKIIKQDDKSLEENYKDGEKESKVEKLR</sequence>
<keyword evidence="2" id="KW-0963">Cytoplasm</keyword>
<comment type="similarity">
    <text evidence="2">Belongs to the RbfA family.</text>
</comment>
<dbReference type="InterPro" id="IPR015946">
    <property type="entry name" value="KH_dom-like_a/b"/>
</dbReference>
<evidence type="ECO:0000313" key="5">
    <source>
        <dbReference type="Proteomes" id="UP000029672"/>
    </source>
</evidence>
<dbReference type="GO" id="GO:0005829">
    <property type="term" value="C:cytosol"/>
    <property type="evidence" value="ECO:0007669"/>
    <property type="project" value="TreeGrafter"/>
</dbReference>
<organism evidence="4 5">
    <name type="scientific">Candidatus Francisella endociliophora</name>
    <dbReference type="NCBI Taxonomy" id="653937"/>
    <lineage>
        <taxon>Bacteria</taxon>
        <taxon>Pseudomonadati</taxon>
        <taxon>Pseudomonadota</taxon>
        <taxon>Gammaproteobacteria</taxon>
        <taxon>Thiotrichales</taxon>
        <taxon>Francisellaceae</taxon>
        <taxon>Francisella</taxon>
    </lineage>
</organism>
<dbReference type="Pfam" id="PF02033">
    <property type="entry name" value="RBFA"/>
    <property type="match status" value="1"/>
</dbReference>
<keyword evidence="1 2" id="KW-0690">Ribosome biogenesis</keyword>
<dbReference type="STRING" id="1547445.LO80_05580"/>
<dbReference type="eggNOG" id="COG0858">
    <property type="taxonomic scope" value="Bacteria"/>
</dbReference>
<protein>
    <recommendedName>
        <fullName evidence="2">Ribosome-binding factor A</fullName>
    </recommendedName>
</protein>
<dbReference type="Proteomes" id="UP000029672">
    <property type="component" value="Chromosome"/>
</dbReference>
<dbReference type="AlphaFoldDB" id="A0A097EPJ2"/>
<dbReference type="PANTHER" id="PTHR33515">
    <property type="entry name" value="RIBOSOME-BINDING FACTOR A, CHLOROPLASTIC-RELATED"/>
    <property type="match status" value="1"/>
</dbReference>
<dbReference type="PANTHER" id="PTHR33515:SF1">
    <property type="entry name" value="RIBOSOME-BINDING FACTOR A, CHLOROPLASTIC-RELATED"/>
    <property type="match status" value="1"/>
</dbReference>
<name>A0A097EPJ2_9GAMM</name>
<dbReference type="InterPro" id="IPR020053">
    <property type="entry name" value="Ribosome-bd_factorA_CS"/>
</dbReference>
<evidence type="ECO:0000256" key="3">
    <source>
        <dbReference type="SAM" id="MobiDB-lite"/>
    </source>
</evidence>
<keyword evidence="5" id="KW-1185">Reference proteome</keyword>
<reference evidence="4 5" key="1">
    <citation type="submission" date="2014-10" db="EMBL/GenBank/DDBJ databases">
        <title>Whole genome sequence of Francisella endociliophora strain FSC1006, isolated from a laboratory culture of the marine ciliate Euplotes raikovi.</title>
        <authorList>
            <person name="Granberg M."/>
            <person name="Backman S."/>
            <person name="Lundmark E."/>
            <person name="Nilsson E."/>
            <person name="Karlsson E."/>
            <person name="Thelaus J."/>
            <person name="Ohrman C."/>
            <person name="Larkeryd A."/>
            <person name="Stenberg P."/>
        </authorList>
    </citation>
    <scope>NUCLEOTIDE SEQUENCE [LARGE SCALE GENOMIC DNA]</scope>
    <source>
        <strain evidence="4 5">FSC1006</strain>
    </source>
</reference>